<evidence type="ECO:0000256" key="1">
    <source>
        <dbReference type="ARBA" id="ARBA00023122"/>
    </source>
</evidence>
<evidence type="ECO:0000313" key="5">
    <source>
        <dbReference type="Proteomes" id="UP001210231"/>
    </source>
</evidence>
<evidence type="ECO:0000256" key="2">
    <source>
        <dbReference type="PROSITE-ProRule" id="PRU00703"/>
    </source>
</evidence>
<evidence type="ECO:0000313" key="4">
    <source>
        <dbReference type="EMBL" id="MDA3615621.1"/>
    </source>
</evidence>
<dbReference type="SMART" id="SM00116">
    <property type="entry name" value="CBS"/>
    <property type="match status" value="2"/>
</dbReference>
<dbReference type="InterPro" id="IPR046342">
    <property type="entry name" value="CBS_dom_sf"/>
</dbReference>
<evidence type="ECO:0000259" key="3">
    <source>
        <dbReference type="PROSITE" id="PS51371"/>
    </source>
</evidence>
<feature type="domain" description="CBS" evidence="3">
    <location>
        <begin position="76"/>
        <end position="132"/>
    </location>
</feature>
<keyword evidence="5" id="KW-1185">Reference proteome</keyword>
<dbReference type="PANTHER" id="PTHR43080">
    <property type="entry name" value="CBS DOMAIN-CONTAINING PROTEIN CBSX3, MITOCHONDRIAL"/>
    <property type="match status" value="1"/>
</dbReference>
<reference evidence="4 5" key="1">
    <citation type="submission" date="2022-12" db="EMBL/GenBank/DDBJ databases">
        <title>Chitinophagaceae gen. sp. nov., a new member of the family Chitinophagaceae, isolated from soil in a chemical factory.</title>
        <authorList>
            <person name="Ke Z."/>
        </authorList>
    </citation>
    <scope>NUCLEOTIDE SEQUENCE [LARGE SCALE GENOMIC DNA]</scope>
    <source>
        <strain evidence="4 5">LY-5</strain>
    </source>
</reference>
<proteinExistence type="predicted"/>
<dbReference type="EMBL" id="JAQGEF010000015">
    <property type="protein sequence ID" value="MDA3615621.1"/>
    <property type="molecule type" value="Genomic_DNA"/>
</dbReference>
<dbReference type="Proteomes" id="UP001210231">
    <property type="component" value="Unassembled WGS sequence"/>
</dbReference>
<dbReference type="RefSeq" id="WP_407031948.1">
    <property type="nucleotide sequence ID" value="NZ_JAQGEF010000015.1"/>
</dbReference>
<dbReference type="PANTHER" id="PTHR43080:SF2">
    <property type="entry name" value="CBS DOMAIN-CONTAINING PROTEIN"/>
    <property type="match status" value="1"/>
</dbReference>
<sequence length="148" mass="16909">MKVVSEILKTKVTPNNMIQGDALVYDALVLMNSVNLSYLVVFENDHFIGIFSERDYTRKLILHGKSSTSTKIKEVMSSDLPCVSLNDTAEKCMRMLDTYKTRYLPVFDNVEFKGVITLNDVLRLAINSKEDVFDELANSLVDWDDKIF</sequence>
<name>A0ABT4UL91_9BACT</name>
<gene>
    <name evidence="4" type="ORF">O3P16_12440</name>
</gene>
<dbReference type="InterPro" id="IPR051257">
    <property type="entry name" value="Diverse_CBS-Domain"/>
</dbReference>
<organism evidence="4 5">
    <name type="scientific">Polluticaenibacter yanchengensis</name>
    <dbReference type="NCBI Taxonomy" id="3014562"/>
    <lineage>
        <taxon>Bacteria</taxon>
        <taxon>Pseudomonadati</taxon>
        <taxon>Bacteroidota</taxon>
        <taxon>Chitinophagia</taxon>
        <taxon>Chitinophagales</taxon>
        <taxon>Chitinophagaceae</taxon>
        <taxon>Polluticaenibacter</taxon>
    </lineage>
</organism>
<dbReference type="Gene3D" id="3.10.580.10">
    <property type="entry name" value="CBS-domain"/>
    <property type="match status" value="1"/>
</dbReference>
<protein>
    <submittedName>
        <fullName evidence="4">CBS domain-containing protein</fullName>
    </submittedName>
</protein>
<dbReference type="Pfam" id="PF00571">
    <property type="entry name" value="CBS"/>
    <property type="match status" value="2"/>
</dbReference>
<keyword evidence="1 2" id="KW-0129">CBS domain</keyword>
<dbReference type="InterPro" id="IPR000644">
    <property type="entry name" value="CBS_dom"/>
</dbReference>
<accession>A0ABT4UL91</accession>
<dbReference type="PROSITE" id="PS51371">
    <property type="entry name" value="CBS"/>
    <property type="match status" value="1"/>
</dbReference>
<dbReference type="SUPFAM" id="SSF54631">
    <property type="entry name" value="CBS-domain pair"/>
    <property type="match status" value="1"/>
</dbReference>
<comment type="caution">
    <text evidence="4">The sequence shown here is derived from an EMBL/GenBank/DDBJ whole genome shotgun (WGS) entry which is preliminary data.</text>
</comment>